<dbReference type="PRINTS" id="PR01078">
    <property type="entry name" value="AMINACHANNEL"/>
</dbReference>
<evidence type="ECO:0000256" key="3">
    <source>
        <dbReference type="ARBA" id="ARBA00022461"/>
    </source>
</evidence>
<protein>
    <submittedName>
        <fullName evidence="12">Uncharacterized protein</fullName>
    </submittedName>
</protein>
<evidence type="ECO:0000256" key="10">
    <source>
        <dbReference type="ARBA" id="ARBA00023303"/>
    </source>
</evidence>
<dbReference type="InterPro" id="IPR001873">
    <property type="entry name" value="ENaC"/>
</dbReference>
<proteinExistence type="inferred from homology"/>
<evidence type="ECO:0000256" key="1">
    <source>
        <dbReference type="ARBA" id="ARBA00004141"/>
    </source>
</evidence>
<keyword evidence="5" id="KW-1133">Transmembrane helix</keyword>
<evidence type="ECO:0000256" key="5">
    <source>
        <dbReference type="ARBA" id="ARBA00022989"/>
    </source>
</evidence>
<dbReference type="Pfam" id="PF00858">
    <property type="entry name" value="ASC"/>
    <property type="match status" value="1"/>
</dbReference>
<evidence type="ECO:0000313" key="12">
    <source>
        <dbReference type="EMBL" id="KAK2165626.1"/>
    </source>
</evidence>
<dbReference type="AlphaFoldDB" id="A0AAD9NES2"/>
<evidence type="ECO:0000256" key="8">
    <source>
        <dbReference type="ARBA" id="ARBA00023136"/>
    </source>
</evidence>
<evidence type="ECO:0000256" key="7">
    <source>
        <dbReference type="ARBA" id="ARBA00023065"/>
    </source>
</evidence>
<evidence type="ECO:0000313" key="13">
    <source>
        <dbReference type="Proteomes" id="UP001209878"/>
    </source>
</evidence>
<name>A0AAD9NES2_RIDPI</name>
<keyword evidence="6" id="KW-0915">Sodium</keyword>
<accession>A0AAD9NES2</accession>
<evidence type="ECO:0000256" key="6">
    <source>
        <dbReference type="ARBA" id="ARBA00023053"/>
    </source>
</evidence>
<keyword evidence="9 11" id="KW-0739">Sodium transport</keyword>
<dbReference type="Proteomes" id="UP001209878">
    <property type="component" value="Unassembled WGS sequence"/>
</dbReference>
<dbReference type="GO" id="GO:0005886">
    <property type="term" value="C:plasma membrane"/>
    <property type="evidence" value="ECO:0007669"/>
    <property type="project" value="TreeGrafter"/>
</dbReference>
<sequence>MYSRTDKSTFNYTKWGVGNLSMCDVYLQFAHLAEEMIPYCRWKGMPCSHEDFRLTLTDGGVCFTFNARFSRDSIINATGVNHGLQLVVNVEQYEHMKGPHNAVGLKLLLHRQGAVPLMEDFGENVPVGMHTFVGVSITNAQAQVQAQAVHILNITSLYFDRYSQAACYRECLTDFVVDKCHCRDYYMPSVYTDEPPVCNVSQHTMCLLPAIESFNRKLSVACVCPKECDVLHYQTSSSLNIKNQFDLSVKYLNRTSKHLNDSLDTKELIFPERRRPNIQEAETILPGRPTRNLSKEALSVQDLISFKNKMESFLEMARMDGTFFSRNFLELNIYMRDLRVHKHEQLEAYTLIDILSTI</sequence>
<keyword evidence="2 11" id="KW-0813">Transport</keyword>
<keyword evidence="4 11" id="KW-0812">Transmembrane</keyword>
<evidence type="ECO:0000256" key="11">
    <source>
        <dbReference type="RuleBase" id="RU000679"/>
    </source>
</evidence>
<keyword evidence="10 11" id="KW-0407">Ion channel</keyword>
<organism evidence="12 13">
    <name type="scientific">Ridgeia piscesae</name>
    <name type="common">Tubeworm</name>
    <dbReference type="NCBI Taxonomy" id="27915"/>
    <lineage>
        <taxon>Eukaryota</taxon>
        <taxon>Metazoa</taxon>
        <taxon>Spiralia</taxon>
        <taxon>Lophotrochozoa</taxon>
        <taxon>Annelida</taxon>
        <taxon>Polychaeta</taxon>
        <taxon>Sedentaria</taxon>
        <taxon>Canalipalpata</taxon>
        <taxon>Sabellida</taxon>
        <taxon>Siboglinidae</taxon>
        <taxon>Ridgeia</taxon>
    </lineage>
</organism>
<dbReference type="EMBL" id="JAODUO010001357">
    <property type="protein sequence ID" value="KAK2165626.1"/>
    <property type="molecule type" value="Genomic_DNA"/>
</dbReference>
<dbReference type="Gene3D" id="2.60.470.10">
    <property type="entry name" value="Acid-sensing ion channels like domains"/>
    <property type="match status" value="1"/>
</dbReference>
<keyword evidence="7 11" id="KW-0406">Ion transport</keyword>
<dbReference type="GO" id="GO:0015280">
    <property type="term" value="F:ligand-gated sodium channel activity"/>
    <property type="evidence" value="ECO:0007669"/>
    <property type="project" value="TreeGrafter"/>
</dbReference>
<evidence type="ECO:0000256" key="9">
    <source>
        <dbReference type="ARBA" id="ARBA00023201"/>
    </source>
</evidence>
<gene>
    <name evidence="12" type="ORF">NP493_1354g00003</name>
</gene>
<evidence type="ECO:0000256" key="4">
    <source>
        <dbReference type="ARBA" id="ARBA00022692"/>
    </source>
</evidence>
<evidence type="ECO:0000256" key="2">
    <source>
        <dbReference type="ARBA" id="ARBA00022448"/>
    </source>
</evidence>
<comment type="caution">
    <text evidence="12">The sequence shown here is derived from an EMBL/GenBank/DDBJ whole genome shotgun (WGS) entry which is preliminary data.</text>
</comment>
<keyword evidence="3 11" id="KW-0894">Sodium channel</keyword>
<keyword evidence="13" id="KW-1185">Reference proteome</keyword>
<dbReference type="PANTHER" id="PTHR11690">
    <property type="entry name" value="AMILORIDE-SENSITIVE SODIUM CHANNEL-RELATED"/>
    <property type="match status" value="1"/>
</dbReference>
<reference evidence="12" key="1">
    <citation type="journal article" date="2023" name="Mol. Biol. Evol.">
        <title>Third-Generation Sequencing Reveals the Adaptive Role of the Epigenome in Three Deep-Sea Polychaetes.</title>
        <authorList>
            <person name="Perez M."/>
            <person name="Aroh O."/>
            <person name="Sun Y."/>
            <person name="Lan Y."/>
            <person name="Juniper S.K."/>
            <person name="Young C.R."/>
            <person name="Angers B."/>
            <person name="Qian P.Y."/>
        </authorList>
    </citation>
    <scope>NUCLEOTIDE SEQUENCE</scope>
    <source>
        <strain evidence="12">R07B-5</strain>
    </source>
</reference>
<comment type="similarity">
    <text evidence="11">Belongs to the amiloride-sensitive sodium channel (TC 1.A.6) family.</text>
</comment>
<comment type="subcellular location">
    <subcellularLocation>
        <location evidence="1">Membrane</location>
        <topology evidence="1">Multi-pass membrane protein</topology>
    </subcellularLocation>
</comment>
<keyword evidence="8" id="KW-0472">Membrane</keyword>